<evidence type="ECO:0000256" key="1">
    <source>
        <dbReference type="SAM" id="MobiDB-lite"/>
    </source>
</evidence>
<accession>A0ABQ3V8G8</accession>
<protein>
    <submittedName>
        <fullName evidence="2">Uncharacterized protein</fullName>
    </submittedName>
</protein>
<dbReference type="RefSeq" id="WP_201359954.1">
    <property type="nucleotide sequence ID" value="NZ_BNJJ01000001.1"/>
</dbReference>
<reference evidence="2 3" key="1">
    <citation type="journal article" date="2021" name="Int. J. Syst. Evol. Microbiol.">
        <title>Reticulibacter mediterranei gen. nov., sp. nov., within the new family Reticulibacteraceae fam. nov., and Ktedonospora formicarum gen. nov., sp. nov., Ktedonobacter robiniae sp. nov., Dictyobacter formicarum sp. nov. and Dictyobacter arantiisoli sp. nov., belonging to the class Ktedonobacteria.</title>
        <authorList>
            <person name="Yabe S."/>
            <person name="Zheng Y."/>
            <person name="Wang C.M."/>
            <person name="Sakai Y."/>
            <person name="Abe K."/>
            <person name="Yokota A."/>
            <person name="Donadio S."/>
            <person name="Cavaletti L."/>
            <person name="Monciardini P."/>
        </authorList>
    </citation>
    <scope>NUCLEOTIDE SEQUENCE [LARGE SCALE GENOMIC DNA]</scope>
    <source>
        <strain evidence="2 3">SOSP1-9</strain>
    </source>
</reference>
<proteinExistence type="predicted"/>
<dbReference type="Proteomes" id="UP000635565">
    <property type="component" value="Unassembled WGS sequence"/>
</dbReference>
<gene>
    <name evidence="2" type="ORF">KSZ_02650</name>
</gene>
<sequence length="100" mass="11556">MKENDDAELLSSTPTQRLHMEEQDSLSIVDQEQEDDELAQHRSLLIEHGPLLPIPDPWLSENIREIQRHILVDEQVIRLIYHALLSRHVILTVPLPSIAL</sequence>
<keyword evidence="3" id="KW-1185">Reference proteome</keyword>
<name>A0ABQ3V8G8_9CHLR</name>
<organism evidence="2 3">
    <name type="scientific">Dictyobacter formicarum</name>
    <dbReference type="NCBI Taxonomy" id="2778368"/>
    <lineage>
        <taxon>Bacteria</taxon>
        <taxon>Bacillati</taxon>
        <taxon>Chloroflexota</taxon>
        <taxon>Ktedonobacteria</taxon>
        <taxon>Ktedonobacterales</taxon>
        <taxon>Dictyobacteraceae</taxon>
        <taxon>Dictyobacter</taxon>
    </lineage>
</organism>
<dbReference type="EMBL" id="BNJJ01000001">
    <property type="protein sequence ID" value="GHO82259.1"/>
    <property type="molecule type" value="Genomic_DNA"/>
</dbReference>
<evidence type="ECO:0000313" key="2">
    <source>
        <dbReference type="EMBL" id="GHO82259.1"/>
    </source>
</evidence>
<comment type="caution">
    <text evidence="2">The sequence shown here is derived from an EMBL/GenBank/DDBJ whole genome shotgun (WGS) entry which is preliminary data.</text>
</comment>
<evidence type="ECO:0000313" key="3">
    <source>
        <dbReference type="Proteomes" id="UP000635565"/>
    </source>
</evidence>
<feature type="region of interest" description="Disordered" evidence="1">
    <location>
        <begin position="1"/>
        <end position="24"/>
    </location>
</feature>